<dbReference type="PANTHER" id="PTHR11774:SF11">
    <property type="entry name" value="GERANYLGERANYL TRANSFERASE TYPE-2 SUBUNIT BETA"/>
    <property type="match status" value="1"/>
</dbReference>
<reference evidence="10 11" key="1">
    <citation type="journal article" date="2018" name="MBio">
        <title>Comparative Genomics Reveals the Core Gene Toolbox for the Fungus-Insect Symbiosis.</title>
        <authorList>
            <person name="Wang Y."/>
            <person name="Stata M."/>
            <person name="Wang W."/>
            <person name="Stajich J.E."/>
            <person name="White M.M."/>
            <person name="Moncalvo J.M."/>
        </authorList>
    </citation>
    <scope>NUCLEOTIDE SEQUENCE [LARGE SCALE GENOMIC DNA]</scope>
    <source>
        <strain evidence="10 11">SC-DP-2</strain>
    </source>
</reference>
<dbReference type="PANTHER" id="PTHR11774">
    <property type="entry name" value="GERANYLGERANYL TRANSFERASE TYPE BETA SUBUNIT"/>
    <property type="match status" value="1"/>
</dbReference>
<evidence type="ECO:0000259" key="9">
    <source>
        <dbReference type="Pfam" id="PF00432"/>
    </source>
</evidence>
<keyword evidence="3 8" id="KW-0808">Transferase</keyword>
<dbReference type="OrthoDB" id="5428259at2759"/>
<dbReference type="AlphaFoldDB" id="A0A2T9Z7X9"/>
<feature type="domain" description="Prenyltransferase alpha-alpha toroid" evidence="9">
    <location>
        <begin position="5"/>
        <end position="257"/>
    </location>
</feature>
<keyword evidence="4 8" id="KW-0479">Metal-binding</keyword>
<dbReference type="InterPro" id="IPR008930">
    <property type="entry name" value="Terpenoid_cyclase/PrenylTrfase"/>
</dbReference>
<gene>
    <name evidence="10" type="ORF">BB560_004914</name>
</gene>
<dbReference type="InterPro" id="IPR001330">
    <property type="entry name" value="Prenyltrans"/>
</dbReference>
<evidence type="ECO:0000313" key="10">
    <source>
        <dbReference type="EMBL" id="PVV00694.1"/>
    </source>
</evidence>
<evidence type="ECO:0000256" key="5">
    <source>
        <dbReference type="ARBA" id="ARBA00022737"/>
    </source>
</evidence>
<comment type="cofactor">
    <cofactor evidence="8">
        <name>Zn(2+)</name>
        <dbReference type="ChEBI" id="CHEBI:29105"/>
    </cofactor>
    <text evidence="8">Binds 1 zinc ion per subunit.</text>
</comment>
<protein>
    <recommendedName>
        <fullName evidence="8">Geranylgeranyl transferase type-2 subunit beta</fullName>
        <ecNumber evidence="8">2.5.1.60</ecNumber>
    </recommendedName>
</protein>
<dbReference type="Pfam" id="PF00432">
    <property type="entry name" value="Prenyltrans"/>
    <property type="match status" value="1"/>
</dbReference>
<comment type="similarity">
    <text evidence="1 8">Belongs to the protein prenyltransferase subunit beta family.</text>
</comment>
<keyword evidence="5" id="KW-0677">Repeat</keyword>
<dbReference type="GO" id="GO:0046872">
    <property type="term" value="F:metal ion binding"/>
    <property type="evidence" value="ECO:0007669"/>
    <property type="project" value="UniProtKB-KW"/>
</dbReference>
<evidence type="ECO:0000256" key="6">
    <source>
        <dbReference type="ARBA" id="ARBA00022833"/>
    </source>
</evidence>
<dbReference type="GO" id="GO:0005968">
    <property type="term" value="C:Rab-protein geranylgeranyltransferase complex"/>
    <property type="evidence" value="ECO:0007669"/>
    <property type="project" value="UniProtKB-UniRule"/>
</dbReference>
<dbReference type="InterPro" id="IPR045089">
    <property type="entry name" value="PGGT1B-like"/>
</dbReference>
<keyword evidence="11" id="KW-1185">Reference proteome</keyword>
<evidence type="ECO:0000256" key="2">
    <source>
        <dbReference type="ARBA" id="ARBA00022602"/>
    </source>
</evidence>
<dbReference type="Proteomes" id="UP000245609">
    <property type="component" value="Unassembled WGS sequence"/>
</dbReference>
<dbReference type="Gene3D" id="1.50.10.20">
    <property type="match status" value="1"/>
</dbReference>
<dbReference type="SUPFAM" id="SSF48239">
    <property type="entry name" value="Terpenoid cyclases/Protein prenyltransferases"/>
    <property type="match status" value="1"/>
</dbReference>
<proteinExistence type="inferred from homology"/>
<evidence type="ECO:0000256" key="3">
    <source>
        <dbReference type="ARBA" id="ARBA00022679"/>
    </source>
</evidence>
<evidence type="ECO:0000256" key="8">
    <source>
        <dbReference type="RuleBase" id="RU365076"/>
    </source>
</evidence>
<dbReference type="InterPro" id="IPR026873">
    <property type="entry name" value="Ptb1"/>
</dbReference>
<dbReference type="EC" id="2.5.1.60" evidence="8"/>
<evidence type="ECO:0000313" key="11">
    <source>
        <dbReference type="Proteomes" id="UP000245609"/>
    </source>
</evidence>
<evidence type="ECO:0000256" key="1">
    <source>
        <dbReference type="ARBA" id="ARBA00010497"/>
    </source>
</evidence>
<comment type="caution">
    <text evidence="10">The sequence shown here is derived from an EMBL/GenBank/DDBJ whole genome shotgun (WGS) entry which is preliminary data.</text>
</comment>
<sequence>MGRFDALDGENVVKYVLSCQNKDGGFGGHTGHDSHLLYTMSAVQILALYDRLGDINKEANPETGYMQGDEYGETDTRFAFIGLAICNILGNIEQISHESIVEFVEQSMNYDGGFGSGPGGESHAAQVYTSLAALAIAGRLDIVNREKLAGWLSERQQTMVGPLAGGLNGRPQKLPDSCYSWWVVSSLSILGRIEWIDANAVEKFVLKCQDTEAGGIADRPGDYPDVYHTCFGIAGLSLLGRKVNGTPLLSLDPVYCLPVHVVDRLGLSKGPNGWRTLYPKSWV</sequence>
<organism evidence="10 11">
    <name type="scientific">Smittium megazygosporum</name>
    <dbReference type="NCBI Taxonomy" id="133381"/>
    <lineage>
        <taxon>Eukaryota</taxon>
        <taxon>Fungi</taxon>
        <taxon>Fungi incertae sedis</taxon>
        <taxon>Zoopagomycota</taxon>
        <taxon>Kickxellomycotina</taxon>
        <taxon>Harpellomycetes</taxon>
        <taxon>Harpellales</taxon>
        <taxon>Legeriomycetaceae</taxon>
        <taxon>Smittium</taxon>
    </lineage>
</organism>
<keyword evidence="2 8" id="KW-0637">Prenyltransferase</keyword>
<keyword evidence="6 8" id="KW-0862">Zinc</keyword>
<accession>A0A2T9Z7X9</accession>
<dbReference type="GO" id="GO:0004663">
    <property type="term" value="F:Rab geranylgeranyltransferase activity"/>
    <property type="evidence" value="ECO:0007669"/>
    <property type="project" value="UniProtKB-UniRule"/>
</dbReference>
<comment type="function">
    <text evidence="8">Catalyzes the transfer of a geranylgeranyl moiety from geranylgeranyl diphosphate to both cysteines of proteins with the C-terminal sequence -XXCC, -XCXC and -CCXX.</text>
</comment>
<dbReference type="CDD" id="cd02894">
    <property type="entry name" value="GGTase-II"/>
    <property type="match status" value="1"/>
</dbReference>
<evidence type="ECO:0000256" key="7">
    <source>
        <dbReference type="ARBA" id="ARBA00047658"/>
    </source>
</evidence>
<dbReference type="EMBL" id="MBFS01001717">
    <property type="protein sequence ID" value="PVV00694.1"/>
    <property type="molecule type" value="Genomic_DNA"/>
</dbReference>
<comment type="catalytic activity">
    <reaction evidence="7 8">
        <text>geranylgeranyl diphosphate + L-cysteinyl-[protein] = S-geranylgeranyl-L-cysteinyl-[protein] + diphosphate</text>
        <dbReference type="Rhea" id="RHEA:21240"/>
        <dbReference type="Rhea" id="RHEA-COMP:10131"/>
        <dbReference type="Rhea" id="RHEA-COMP:11537"/>
        <dbReference type="ChEBI" id="CHEBI:29950"/>
        <dbReference type="ChEBI" id="CHEBI:33019"/>
        <dbReference type="ChEBI" id="CHEBI:57533"/>
        <dbReference type="ChEBI" id="CHEBI:86021"/>
        <dbReference type="EC" id="2.5.1.60"/>
    </reaction>
</comment>
<name>A0A2T9Z7X9_9FUNG</name>
<evidence type="ECO:0000256" key="4">
    <source>
        <dbReference type="ARBA" id="ARBA00022723"/>
    </source>
</evidence>
<dbReference type="STRING" id="133381.A0A2T9Z7X9"/>